<organism evidence="2">
    <name type="scientific">Absidia glauca</name>
    <name type="common">Pin mould</name>
    <dbReference type="NCBI Taxonomy" id="4829"/>
    <lineage>
        <taxon>Eukaryota</taxon>
        <taxon>Fungi</taxon>
        <taxon>Fungi incertae sedis</taxon>
        <taxon>Mucoromycota</taxon>
        <taxon>Mucoromycotina</taxon>
        <taxon>Mucoromycetes</taxon>
        <taxon>Mucorales</taxon>
        <taxon>Cunninghamellaceae</taxon>
        <taxon>Absidia</taxon>
    </lineage>
</organism>
<dbReference type="EMBL" id="LT551602">
    <property type="protein sequence ID" value="SAL97231.1"/>
    <property type="molecule type" value="Genomic_DNA"/>
</dbReference>
<accession>A0A168LPI6</accession>
<sequence>MLVRIKSPRQAQEWSYSSHRDSIGKTLSFPGIRYNKKAHVNCGSAARMVGNVCANVDHIRRHGRWNDITINGAYLTNPPREMVRSMAGFPTCVRFFYLARAALNPPTSLCEKLFPAIDERHDRLAAKELNPGDPIQPIVAENAFVQIGYDDDDGNRDDDDANDDSTTASCRPKRLFLKFSNNLVVQVTNKSIPILCPYSSATISDAFTQLGRLCPSPFAGF</sequence>
<reference evidence="2" key="1">
    <citation type="submission" date="2016-04" db="EMBL/GenBank/DDBJ databases">
        <authorList>
            <person name="Evans L.H."/>
            <person name="Alamgir A."/>
            <person name="Owens N."/>
            <person name="Weber N.D."/>
            <person name="Virtaneva K."/>
            <person name="Barbian K."/>
            <person name="Babar A."/>
            <person name="Rosenke K."/>
        </authorList>
    </citation>
    <scope>NUCLEOTIDE SEQUENCE [LARGE SCALE GENOMIC DNA]</scope>
    <source>
        <strain evidence="2">CBS 101.48</strain>
    </source>
</reference>
<dbReference type="Proteomes" id="UP000078561">
    <property type="component" value="Unassembled WGS sequence"/>
</dbReference>
<proteinExistence type="predicted"/>
<name>A0A168LPI6_ABSGL</name>
<dbReference type="InterPro" id="IPR031872">
    <property type="entry name" value="NDC10_II"/>
</dbReference>
<feature type="domain" description="Ndc10" evidence="1">
    <location>
        <begin position="12"/>
        <end position="130"/>
    </location>
</feature>
<dbReference type="GO" id="GO:0003677">
    <property type="term" value="F:DNA binding"/>
    <property type="evidence" value="ECO:0007669"/>
    <property type="project" value="InterPro"/>
</dbReference>
<evidence type="ECO:0000313" key="3">
    <source>
        <dbReference type="Proteomes" id="UP000078561"/>
    </source>
</evidence>
<keyword evidence="3" id="KW-1185">Reference proteome</keyword>
<dbReference type="Gene3D" id="1.10.443.20">
    <property type="entry name" value="Centromere DNA-binding protein complex CBF3 subunit, domain 2"/>
    <property type="match status" value="1"/>
</dbReference>
<dbReference type="Pfam" id="PF16787">
    <property type="entry name" value="NDC10_II"/>
    <property type="match status" value="1"/>
</dbReference>
<evidence type="ECO:0000313" key="2">
    <source>
        <dbReference type="EMBL" id="SAL97231.1"/>
    </source>
</evidence>
<dbReference type="InParanoid" id="A0A168LPI6"/>
<evidence type="ECO:0000259" key="1">
    <source>
        <dbReference type="Pfam" id="PF16787"/>
    </source>
</evidence>
<dbReference type="AlphaFoldDB" id="A0A168LPI6"/>
<dbReference type="InterPro" id="IPR038279">
    <property type="entry name" value="Ndc10_dom2_sf"/>
</dbReference>
<protein>
    <recommendedName>
        <fullName evidence="1">Ndc10 domain-containing protein</fullName>
    </recommendedName>
</protein>
<gene>
    <name evidence="2" type="primary">ABSGL_02702.1 scaffold 3684</name>
</gene>